<dbReference type="GO" id="GO:0004386">
    <property type="term" value="F:helicase activity"/>
    <property type="evidence" value="ECO:0007669"/>
    <property type="project" value="UniProtKB-KW"/>
</dbReference>
<accession>A0A562QWW7</accession>
<keyword evidence="2" id="KW-1185">Reference proteome</keyword>
<dbReference type="AlphaFoldDB" id="A0A562QWW7"/>
<dbReference type="Gene3D" id="3.30.565.60">
    <property type="match status" value="2"/>
</dbReference>
<reference evidence="1 2" key="1">
    <citation type="submission" date="2019-07" db="EMBL/GenBank/DDBJ databases">
        <title>Genome sequencing of 100 strains of the haloalkaliphilic chemolithoautotrophic sulfur-oxidizing bacterium Thioalkalivibrio.</title>
        <authorList>
            <person name="Muyzer G."/>
        </authorList>
    </citation>
    <scope>NUCLEOTIDE SEQUENCE [LARGE SCALE GENOMIC DNA]</scope>
    <source>
        <strain evidence="1 2">ASO4-4</strain>
    </source>
</reference>
<evidence type="ECO:0000313" key="2">
    <source>
        <dbReference type="Proteomes" id="UP000318307"/>
    </source>
</evidence>
<gene>
    <name evidence="1" type="ORF">LZ24_03480</name>
</gene>
<dbReference type="EMBL" id="VLLC01000087">
    <property type="protein sequence ID" value="TWI60814.1"/>
    <property type="molecule type" value="Genomic_DNA"/>
</dbReference>
<sequence>MPLSNSPVPRAFSSLSGFSTPYDVLWEIVLNVLVHRDYGVPAPIQIRVYEHKMKIWNPAVLPEEWTLETLYSAWSFLIHGAILKRYCRGRPPCLPRFWATTGGCPYRKPINVSRLTAWSIMGSHASQPYNPDLANAFFRSGEIESWGRGIEWIFSACRNGGSPTPTAFPVTSQCS</sequence>
<organism evidence="1 2">
    <name type="scientific">Desulfobotulus alkaliphilus</name>
    <dbReference type="NCBI Taxonomy" id="622671"/>
    <lineage>
        <taxon>Bacteria</taxon>
        <taxon>Pseudomonadati</taxon>
        <taxon>Thermodesulfobacteriota</taxon>
        <taxon>Desulfobacteria</taxon>
        <taxon>Desulfobacterales</taxon>
        <taxon>Desulfobacteraceae</taxon>
        <taxon>Desulfobotulus</taxon>
    </lineage>
</organism>
<comment type="caution">
    <text evidence="1">The sequence shown here is derived from an EMBL/GenBank/DDBJ whole genome shotgun (WGS) entry which is preliminary data.</text>
</comment>
<evidence type="ECO:0000313" key="1">
    <source>
        <dbReference type="EMBL" id="TWI60814.1"/>
    </source>
</evidence>
<dbReference type="PANTHER" id="PTHR30595:SF6">
    <property type="entry name" value="SCHLAFEN ALBA-2 DOMAIN-CONTAINING PROTEIN"/>
    <property type="match status" value="1"/>
</dbReference>
<name>A0A562QWW7_9BACT</name>
<keyword evidence="1" id="KW-0547">Nucleotide-binding</keyword>
<keyword evidence="1" id="KW-0067">ATP-binding</keyword>
<proteinExistence type="predicted"/>
<keyword evidence="1" id="KW-0378">Hydrolase</keyword>
<dbReference type="InterPro" id="IPR038475">
    <property type="entry name" value="RecG_C_sf"/>
</dbReference>
<keyword evidence="1" id="KW-0347">Helicase</keyword>
<dbReference type="Proteomes" id="UP000318307">
    <property type="component" value="Unassembled WGS sequence"/>
</dbReference>
<protein>
    <submittedName>
        <fullName evidence="1">ATP-dependent DNA helicase RecG</fullName>
    </submittedName>
</protein>
<dbReference type="PANTHER" id="PTHR30595">
    <property type="entry name" value="GLPR-RELATED TRANSCRIPTIONAL REPRESSOR"/>
    <property type="match status" value="1"/>
</dbReference>